<gene>
    <name evidence="7" type="ORF">GCM10010954_27860</name>
</gene>
<dbReference type="Gene3D" id="2.70.98.40">
    <property type="entry name" value="Glycoside hydrolase, family 65, N-terminal domain"/>
    <property type="match status" value="1"/>
</dbReference>
<evidence type="ECO:0008006" key="9">
    <source>
        <dbReference type="Google" id="ProtNLM"/>
    </source>
</evidence>
<evidence type="ECO:0000259" key="5">
    <source>
        <dbReference type="Pfam" id="PF21270"/>
    </source>
</evidence>
<dbReference type="InterPro" id="IPR052047">
    <property type="entry name" value="GH94_Enzymes"/>
</dbReference>
<dbReference type="InterPro" id="IPR053831">
    <property type="entry name" value="SOGP_N"/>
</dbReference>
<name>A0A917B755_HALAA</name>
<dbReference type="SUPFAM" id="SSF48208">
    <property type="entry name" value="Six-hairpin glycosidases"/>
    <property type="match status" value="1"/>
</dbReference>
<feature type="domain" description="SOGP N-terminal" evidence="6">
    <location>
        <begin position="19"/>
        <end position="242"/>
    </location>
</feature>
<dbReference type="Proteomes" id="UP000660110">
    <property type="component" value="Unassembled WGS sequence"/>
</dbReference>
<feature type="domain" description="Glycoside phosphorylase super sandwich" evidence="4">
    <location>
        <begin position="306"/>
        <end position="554"/>
    </location>
</feature>
<dbReference type="Pfam" id="PF21270">
    <property type="entry name" value="SOGP_4th"/>
    <property type="match status" value="1"/>
</dbReference>
<feature type="domain" description="Glycosyl hydrolase 94 catalytic" evidence="3">
    <location>
        <begin position="685"/>
        <end position="974"/>
    </location>
</feature>
<organism evidence="7 8">
    <name type="scientific">Halobacillus andaensis</name>
    <dbReference type="NCBI Taxonomy" id="1176239"/>
    <lineage>
        <taxon>Bacteria</taxon>
        <taxon>Bacillati</taxon>
        <taxon>Bacillota</taxon>
        <taxon>Bacilli</taxon>
        <taxon>Bacillales</taxon>
        <taxon>Bacillaceae</taxon>
        <taxon>Halobacillus</taxon>
    </lineage>
</organism>
<keyword evidence="2" id="KW-0808">Transferase</keyword>
<dbReference type="GO" id="GO:0016757">
    <property type="term" value="F:glycosyltransferase activity"/>
    <property type="evidence" value="ECO:0007669"/>
    <property type="project" value="UniProtKB-KW"/>
</dbReference>
<dbReference type="PANTHER" id="PTHR37469">
    <property type="entry name" value="CELLOBIONIC ACID PHOSPHORYLASE-RELATED"/>
    <property type="match status" value="1"/>
</dbReference>
<evidence type="ECO:0000313" key="7">
    <source>
        <dbReference type="EMBL" id="GGF27231.1"/>
    </source>
</evidence>
<comment type="caution">
    <text evidence="7">The sequence shown here is derived from an EMBL/GenBank/DDBJ whole genome shotgun (WGS) entry which is preliminary data.</text>
</comment>
<dbReference type="InterPro" id="IPR048773">
    <property type="entry name" value="SOGP_C"/>
</dbReference>
<evidence type="ECO:0000259" key="6">
    <source>
        <dbReference type="Pfam" id="PF21958"/>
    </source>
</evidence>
<sequence>MMLTKDSTIKLTAGDYSFSFLTSGDVLEATYQSIMINQLVANPVDGSLNNLYLRVHQENHINAYPLLGVHSQSEVAFGENHVIWKGTVDGISYNVTFHLTEQGVWFWDVVVEGQEAVIDVVYGQDIGIAETGALRNNEAYISQYIDHQIFEHDQRGYVVCSRQNQEQSTGFPYLQQGSLTRAAGYSTDGFQFFGQSYKETNQPAVLAERSLANEVYQYEFAFTALQSEKVKLAGQEQFIFYGYFEENHETAVTELAYEELINKAWNQVEALEYPVEEKAGKIGKAPGIGETLNGESMSFEEIEELYPNRHQEEWSGDTLLSFFTDRHEHVVLKEKERIVERPHGHIIMSGKNDRLKENTITSTSWMYGIFNAQLVVGNTNFNKLMTNARNALNVLKTSGQRIYVEIDGSYQLLTMPTLYEMGFNYARWYYKTGNETFVVTSYTTVDTPEVRLHVEATSGENYRFLVTNQIVMHPNEYEVPFYVSQNDQGFTITADKASMNAGIYPNLTYKIQMEGASFQLADEQKLATNVKPGAASLVVCELDDSSEWGMTIQGLLHGEEIEVENRTMDEEIERYRTYYHKVMNGFKLSEKGTVTEELNKVNALAWWYTHNMLVHFSVPHGLEQYSGAAWGTRDVCQGPMEYFMATQNYESAKEILKTVYTHQFEEDGNWPQWFMFDKYSHIQAGESHGDVIVWPLKALSDYLAATKDFAILQEKVPYTKRDDGFALTEETATIYDHAKKEINYIKENFLHDTFLSSYGDGDWDDTLQPANAQLKQYMVSSWTVALTYQVVSALSDVLASFDDHHASELAALASGIEGDYKKYMLQSEVLPGFVYMEQPGEAEMMLHPQDTKTGIDYRLLPMQRSIISELLTAEQAEQHYQIIKEKLYCPDGVRLMNRPAHYDGGVSTHFKRAEQASNFGREIGLQYVHAHIRFVEAMAKLGKEEEVWQGLQMINPIGIQNVVPNAEIRQSNAYFSSSDGKFNTRYEAEEKFDQLRDGSVPVKGGWRIYSSGPGIYMNQLISNCLGIRQEAGDLVIDPVLTEDFDGLTFDYQINDQAVTFVYSLGKGEKKVFINNQAVENAEIVKNAYREGGFRISQQEVERLCSAETNVIEIFLP</sequence>
<proteinExistence type="predicted"/>
<dbReference type="PANTHER" id="PTHR37469:SF2">
    <property type="entry name" value="CELLOBIONIC ACID PHOSPHORYLASE"/>
    <property type="match status" value="1"/>
</dbReference>
<dbReference type="Pfam" id="PF17167">
    <property type="entry name" value="Glyco_hydro_94"/>
    <property type="match status" value="1"/>
</dbReference>
<dbReference type="InterPro" id="IPR012341">
    <property type="entry name" value="6hp_glycosidase-like_sf"/>
</dbReference>
<dbReference type="EMBL" id="BMEL01000003">
    <property type="protein sequence ID" value="GGF27231.1"/>
    <property type="molecule type" value="Genomic_DNA"/>
</dbReference>
<dbReference type="AlphaFoldDB" id="A0A917B755"/>
<dbReference type="Gene3D" id="1.50.10.10">
    <property type="match status" value="1"/>
</dbReference>
<dbReference type="InterPro" id="IPR037018">
    <property type="entry name" value="GH65_N"/>
</dbReference>
<accession>A0A917B755</accession>
<dbReference type="InterPro" id="IPR048771">
    <property type="entry name" value="SOGP_2nd"/>
</dbReference>
<evidence type="ECO:0000259" key="4">
    <source>
        <dbReference type="Pfam" id="PF21250"/>
    </source>
</evidence>
<dbReference type="GO" id="GO:0005975">
    <property type="term" value="P:carbohydrate metabolic process"/>
    <property type="evidence" value="ECO:0007669"/>
    <property type="project" value="InterPro"/>
</dbReference>
<dbReference type="Pfam" id="PF21250">
    <property type="entry name" value="SOGP_2nd"/>
    <property type="match status" value="1"/>
</dbReference>
<dbReference type="InterPro" id="IPR033432">
    <property type="entry name" value="GH94_catalytic"/>
</dbReference>
<dbReference type="Pfam" id="PF21958">
    <property type="entry name" value="SOGP_N"/>
    <property type="match status" value="1"/>
</dbReference>
<keyword evidence="8" id="KW-1185">Reference proteome</keyword>
<evidence type="ECO:0000256" key="1">
    <source>
        <dbReference type="ARBA" id="ARBA00022676"/>
    </source>
</evidence>
<reference evidence="7" key="2">
    <citation type="submission" date="2020-09" db="EMBL/GenBank/DDBJ databases">
        <authorList>
            <person name="Sun Q."/>
            <person name="Zhou Y."/>
        </authorList>
    </citation>
    <scope>NUCLEOTIDE SEQUENCE</scope>
    <source>
        <strain evidence="7">CGMCC 1.12153</strain>
    </source>
</reference>
<protein>
    <recommendedName>
        <fullName evidence="9">Cellobiose phosphorylase</fullName>
    </recommendedName>
</protein>
<evidence type="ECO:0000256" key="2">
    <source>
        <dbReference type="ARBA" id="ARBA00022679"/>
    </source>
</evidence>
<evidence type="ECO:0000259" key="3">
    <source>
        <dbReference type="Pfam" id="PF17167"/>
    </source>
</evidence>
<evidence type="ECO:0000313" key="8">
    <source>
        <dbReference type="Proteomes" id="UP000660110"/>
    </source>
</evidence>
<feature type="domain" description="Glycoside phosphorylase C-terminal" evidence="5">
    <location>
        <begin position="1026"/>
        <end position="1113"/>
    </location>
</feature>
<reference evidence="7" key="1">
    <citation type="journal article" date="2014" name="Int. J. Syst. Evol. Microbiol.">
        <title>Complete genome sequence of Corynebacterium casei LMG S-19264T (=DSM 44701T), isolated from a smear-ripened cheese.</title>
        <authorList>
            <consortium name="US DOE Joint Genome Institute (JGI-PGF)"/>
            <person name="Walter F."/>
            <person name="Albersmeier A."/>
            <person name="Kalinowski J."/>
            <person name="Ruckert C."/>
        </authorList>
    </citation>
    <scope>NUCLEOTIDE SEQUENCE</scope>
    <source>
        <strain evidence="7">CGMCC 1.12153</strain>
    </source>
</reference>
<dbReference type="InterPro" id="IPR008928">
    <property type="entry name" value="6-hairpin_glycosidase_sf"/>
</dbReference>
<keyword evidence="1" id="KW-0328">Glycosyltransferase</keyword>